<accession>E8N9Z6</accession>
<dbReference type="InterPro" id="IPR029010">
    <property type="entry name" value="ThuA-like"/>
</dbReference>
<dbReference type="RefSeq" id="WP_013585951.1">
    <property type="nucleotide sequence ID" value="NC_015125.1"/>
</dbReference>
<reference evidence="2 3" key="1">
    <citation type="journal article" date="2011" name="J. Bacteriol.">
        <title>Genome sequence of Microbacterium testaceum StLB037, an N-acylhomoserine lactone-degrading bacterium isolated from potato leaves.</title>
        <authorList>
            <person name="Morohoshi T."/>
            <person name="Wang W.-Z."/>
            <person name="Someya N."/>
            <person name="Ikeda T."/>
        </authorList>
    </citation>
    <scope>NUCLEOTIDE SEQUENCE [LARGE SCALE GENOMIC DNA]</scope>
    <source>
        <strain evidence="2 3">StLB037</strain>
    </source>
</reference>
<name>E8N9Z6_MICTS</name>
<dbReference type="OrthoDB" id="3350268at2"/>
<evidence type="ECO:0000259" key="1">
    <source>
        <dbReference type="Pfam" id="PF06283"/>
    </source>
</evidence>
<dbReference type="EMBL" id="AP012052">
    <property type="protein sequence ID" value="BAJ75826.1"/>
    <property type="molecule type" value="Genomic_DNA"/>
</dbReference>
<dbReference type="Gene3D" id="3.40.50.880">
    <property type="match status" value="1"/>
</dbReference>
<organism evidence="2 3">
    <name type="scientific">Microbacterium testaceum (strain StLB037)</name>
    <dbReference type="NCBI Taxonomy" id="979556"/>
    <lineage>
        <taxon>Bacteria</taxon>
        <taxon>Bacillati</taxon>
        <taxon>Actinomycetota</taxon>
        <taxon>Actinomycetes</taxon>
        <taxon>Micrococcales</taxon>
        <taxon>Microbacteriaceae</taxon>
        <taxon>Microbacterium</taxon>
    </lineage>
</organism>
<dbReference type="SUPFAM" id="SSF52317">
    <property type="entry name" value="Class I glutamine amidotransferase-like"/>
    <property type="match status" value="1"/>
</dbReference>
<protein>
    <submittedName>
        <fullName evidence="2">Uncharacterized protein conserved in bacteria</fullName>
    </submittedName>
</protein>
<proteinExistence type="predicted"/>
<dbReference type="Pfam" id="PF06283">
    <property type="entry name" value="ThuA"/>
    <property type="match status" value="1"/>
</dbReference>
<evidence type="ECO:0000313" key="3">
    <source>
        <dbReference type="Proteomes" id="UP000008975"/>
    </source>
</evidence>
<reference key="2">
    <citation type="submission" date="2011-02" db="EMBL/GenBank/DDBJ databases">
        <title>Genome sequence of Microbacterium testaceum StLB037.</title>
        <authorList>
            <person name="Morohoshi T."/>
            <person name="Wang W.Z."/>
            <person name="Someya N."/>
            <person name="Ikeda T."/>
        </authorList>
    </citation>
    <scope>NUCLEOTIDE SEQUENCE</scope>
    <source>
        <strain>StLB037</strain>
    </source>
</reference>
<dbReference type="AlphaFoldDB" id="E8N9Z6"/>
<dbReference type="KEGG" id="mts:MTES_2862"/>
<dbReference type="Proteomes" id="UP000008975">
    <property type="component" value="Chromosome"/>
</dbReference>
<dbReference type="eggNOG" id="COG3828">
    <property type="taxonomic scope" value="Bacteria"/>
</dbReference>
<gene>
    <name evidence="2" type="ordered locus">MTES_2862</name>
</gene>
<dbReference type="InterPro" id="IPR029062">
    <property type="entry name" value="Class_I_gatase-like"/>
</dbReference>
<sequence>MSRVVLFSGGGDYVDPWHPFLETSAVVADLLRAEGFSVDTVLGVDELPDRLSGADLLVVNAGGGPQAHPRDADLRAAVAGHTGGLVALHVAATLLPEDDFWEGRLGGRWVRGHSMHPERGPLRLVRAGEASTADLPPVIDTVDEAYSWLRVADETRVLYRQNHAGEPHPVVWLCERDTQRSAYSALGHDVEAYDSAAVRSLVADLAHWASAPLLAAGAR</sequence>
<feature type="domain" description="ThuA-like" evidence="1">
    <location>
        <begin position="22"/>
        <end position="209"/>
    </location>
</feature>
<evidence type="ECO:0000313" key="2">
    <source>
        <dbReference type="EMBL" id="BAJ75826.1"/>
    </source>
</evidence>
<dbReference type="HOGENOM" id="CLU_107974_0_0_11"/>